<sequence>MNKFRRVMILILLSELLLFFGANFYVGYGDRKSGKNAGAGAYRVEIQRAQKDMEVFAAEITDQESDVSESTGGTPVLSEDGDTRITALPQERLDEIAGDYSLILGIRPFDVEELVNRNTGWRKSGACSIASSTEPAGITAWRKV</sequence>
<organism evidence="1 2">
    <name type="scientific">Eubacterium cellulosolvens (strain ATCC 43171 / JCM 9499 / 6)</name>
    <name type="common">Cillobacterium cellulosolvens</name>
    <dbReference type="NCBI Taxonomy" id="633697"/>
    <lineage>
        <taxon>Bacteria</taxon>
        <taxon>Bacillati</taxon>
        <taxon>Bacillota</taxon>
        <taxon>Clostridia</taxon>
        <taxon>Eubacteriales</taxon>
        <taxon>Eubacteriaceae</taxon>
        <taxon>Eubacterium</taxon>
    </lineage>
</organism>
<name>I5AU10_EUBC6</name>
<evidence type="ECO:0000313" key="1">
    <source>
        <dbReference type="EMBL" id="EIM57283.1"/>
    </source>
</evidence>
<dbReference type="HOGENOM" id="CLU_1793554_0_0_9"/>
<gene>
    <name evidence="1" type="ORF">EubceDRAFT1_1487</name>
</gene>
<dbReference type="AlphaFoldDB" id="I5AU10"/>
<protein>
    <submittedName>
        <fullName evidence="1">Uncharacterized protein</fullName>
    </submittedName>
</protein>
<accession>I5AU10</accession>
<keyword evidence="2" id="KW-1185">Reference proteome</keyword>
<reference evidence="1 2" key="2">
    <citation type="submission" date="2012-02" db="EMBL/GenBank/DDBJ databases">
        <title>Improved High-Quality Draft sequence of Eubacterium cellulosolvens 6.</title>
        <authorList>
            <consortium name="US DOE Joint Genome Institute"/>
            <person name="Lucas S."/>
            <person name="Han J."/>
            <person name="Lapidus A."/>
            <person name="Cheng J.-F."/>
            <person name="Goodwin L."/>
            <person name="Pitluck S."/>
            <person name="Peters L."/>
            <person name="Mikhailova N."/>
            <person name="Gu W."/>
            <person name="Detter J.C."/>
            <person name="Han C."/>
            <person name="Tapia R."/>
            <person name="Land M."/>
            <person name="Hauser L."/>
            <person name="Kyrpides N."/>
            <person name="Ivanova N."/>
            <person name="Pagani I."/>
            <person name="Johnson E."/>
            <person name="Mukhopadhyay B."/>
            <person name="Anderson I."/>
            <person name="Woyke T."/>
        </authorList>
    </citation>
    <scope>NUCLEOTIDE SEQUENCE [LARGE SCALE GENOMIC DNA]</scope>
    <source>
        <strain evidence="1 2">6</strain>
    </source>
</reference>
<reference evidence="1 2" key="1">
    <citation type="submission" date="2010-08" db="EMBL/GenBank/DDBJ databases">
        <authorList>
            <consortium name="US DOE Joint Genome Institute (JGI-PGF)"/>
            <person name="Lucas S."/>
            <person name="Copeland A."/>
            <person name="Lapidus A."/>
            <person name="Cheng J.-F."/>
            <person name="Bruce D."/>
            <person name="Goodwin L."/>
            <person name="Pitluck S."/>
            <person name="Land M.L."/>
            <person name="Hauser L."/>
            <person name="Chang Y.-J."/>
            <person name="Anderson I.J."/>
            <person name="Johnson E."/>
            <person name="Mulhopadhyay B."/>
            <person name="Kyrpides N."/>
            <person name="Woyke T.J."/>
        </authorList>
    </citation>
    <scope>NUCLEOTIDE SEQUENCE [LARGE SCALE GENOMIC DNA]</scope>
    <source>
        <strain evidence="1 2">6</strain>
    </source>
</reference>
<dbReference type="EMBL" id="CM001487">
    <property type="protein sequence ID" value="EIM57283.1"/>
    <property type="molecule type" value="Genomic_DNA"/>
</dbReference>
<evidence type="ECO:0000313" key="2">
    <source>
        <dbReference type="Proteomes" id="UP000005753"/>
    </source>
</evidence>
<dbReference type="STRING" id="633697.EubceDRAFT1_1487"/>
<dbReference type="Proteomes" id="UP000005753">
    <property type="component" value="Chromosome"/>
</dbReference>
<proteinExistence type="predicted"/>